<evidence type="ECO:0000256" key="1">
    <source>
        <dbReference type="ARBA" id="ARBA00022707"/>
    </source>
</evidence>
<evidence type="ECO:0000256" key="2">
    <source>
        <dbReference type="ARBA" id="ARBA00022723"/>
    </source>
</evidence>
<dbReference type="GO" id="GO:0005834">
    <property type="term" value="C:heterotrimeric G-protein complex"/>
    <property type="evidence" value="ECO:0007669"/>
    <property type="project" value="TreeGrafter"/>
</dbReference>
<dbReference type="WBParaSite" id="HPBE_0000585401-mRNA-1">
    <property type="protein sequence ID" value="HPBE_0000585401-mRNA-1"/>
    <property type="gene ID" value="HPBE_0000585401"/>
</dbReference>
<dbReference type="InterPro" id="IPR027417">
    <property type="entry name" value="P-loop_NTPase"/>
</dbReference>
<evidence type="ECO:0000256" key="3">
    <source>
        <dbReference type="ARBA" id="ARBA00022741"/>
    </source>
</evidence>
<dbReference type="EMBL" id="UZAH01025553">
    <property type="protein sequence ID" value="VDO66052.1"/>
    <property type="molecule type" value="Genomic_DNA"/>
</dbReference>
<name>A0A3P8B2F4_HELPZ</name>
<dbReference type="InterPro" id="IPR001019">
    <property type="entry name" value="Gprotein_alpha_su"/>
</dbReference>
<dbReference type="Proteomes" id="UP000050761">
    <property type="component" value="Unassembled WGS sequence"/>
</dbReference>
<dbReference type="PANTHER" id="PTHR10218:SF245">
    <property type="entry name" value="GUANINE NUCLEOTIDE-BINDING PROTEIN ALPHA-2 SUBUNIT-RELATED"/>
    <property type="match status" value="1"/>
</dbReference>
<dbReference type="GO" id="GO:0005525">
    <property type="term" value="F:GTP binding"/>
    <property type="evidence" value="ECO:0007669"/>
    <property type="project" value="UniProtKB-KW"/>
</dbReference>
<proteinExistence type="predicted"/>
<evidence type="ECO:0000256" key="7">
    <source>
        <dbReference type="ARBA" id="ARBA00023224"/>
    </source>
</evidence>
<dbReference type="Gene3D" id="3.40.50.300">
    <property type="entry name" value="P-loop containing nucleotide triphosphate hydrolases"/>
    <property type="match status" value="1"/>
</dbReference>
<dbReference type="PROSITE" id="PS51882">
    <property type="entry name" value="G_ALPHA"/>
    <property type="match status" value="1"/>
</dbReference>
<keyword evidence="6" id="KW-0564">Palmitate</keyword>
<evidence type="ECO:0000256" key="5">
    <source>
        <dbReference type="ARBA" id="ARBA00023134"/>
    </source>
</evidence>
<keyword evidence="7" id="KW-0807">Transducer</keyword>
<keyword evidence="4" id="KW-0460">Magnesium</keyword>
<keyword evidence="8" id="KW-0449">Lipoprotein</keyword>
<dbReference type="InterPro" id="IPR001408">
    <property type="entry name" value="Gprotein_alpha_I"/>
</dbReference>
<keyword evidence="1" id="KW-0519">Myristate</keyword>
<dbReference type="AlphaFoldDB" id="A0A3P8B2F4"/>
<evidence type="ECO:0000256" key="8">
    <source>
        <dbReference type="ARBA" id="ARBA00023288"/>
    </source>
</evidence>
<keyword evidence="3 9" id="KW-0547">Nucleotide-binding</keyword>
<keyword evidence="2" id="KW-0479">Metal-binding</keyword>
<dbReference type="SUPFAM" id="SSF52540">
    <property type="entry name" value="P-loop containing nucleoside triphosphate hydrolases"/>
    <property type="match status" value="1"/>
</dbReference>
<evidence type="ECO:0000313" key="12">
    <source>
        <dbReference type="WBParaSite" id="HPBE_0000585401-mRNA-1"/>
    </source>
</evidence>
<dbReference type="GO" id="GO:0031683">
    <property type="term" value="F:G-protein beta/gamma-subunit complex binding"/>
    <property type="evidence" value="ECO:0007669"/>
    <property type="project" value="InterPro"/>
</dbReference>
<dbReference type="PRINTS" id="PR00441">
    <property type="entry name" value="GPROTEINAI"/>
</dbReference>
<evidence type="ECO:0000256" key="6">
    <source>
        <dbReference type="ARBA" id="ARBA00023139"/>
    </source>
</evidence>
<accession>A0A3P8B2F4</accession>
<sequence>MPHPPYSLDISPCDYHYYLSLQDFLVGRDTRTQAVLDSHIKHLINTRPKQFWKDGIRKLAERWQQVFHDSISQYTNLLTISFYQKMRTWIFVLISAERASDSMQRNLLQNRMLESQRLFESICNSRWFINTSIILFMNKKDLFMEKIKRVSIKTAFPEYSGPQTYEDSIKYIKQRFEMLNQNPKKTIFVHETCATDTDQVQKILDSVISMIIQQNLHKSGLY</sequence>
<feature type="binding site" evidence="9">
    <location>
        <position position="194"/>
    </location>
    <ligand>
        <name>GTP</name>
        <dbReference type="ChEBI" id="CHEBI:37565"/>
    </ligand>
</feature>
<gene>
    <name evidence="10" type="ORF">HPBE_LOCUS5855</name>
</gene>
<reference evidence="12" key="2">
    <citation type="submission" date="2019-09" db="UniProtKB">
        <authorList>
            <consortium name="WormBaseParasite"/>
        </authorList>
    </citation>
    <scope>IDENTIFICATION</scope>
</reference>
<protein>
    <submittedName>
        <fullName evidence="12">G-protein alpha subunit</fullName>
    </submittedName>
</protein>
<dbReference type="GO" id="GO:0007188">
    <property type="term" value="P:adenylate cyclase-modulating G protein-coupled receptor signaling pathway"/>
    <property type="evidence" value="ECO:0007669"/>
    <property type="project" value="InterPro"/>
</dbReference>
<dbReference type="PANTHER" id="PTHR10218">
    <property type="entry name" value="GTP-BINDING PROTEIN ALPHA SUBUNIT"/>
    <property type="match status" value="1"/>
</dbReference>
<feature type="binding site" evidence="9">
    <location>
        <begin position="138"/>
        <end position="141"/>
    </location>
    <ligand>
        <name>GTP</name>
        <dbReference type="ChEBI" id="CHEBI:37565"/>
    </ligand>
</feature>
<evidence type="ECO:0000313" key="10">
    <source>
        <dbReference type="EMBL" id="VDO66052.1"/>
    </source>
</evidence>
<keyword evidence="5 9" id="KW-0342">GTP-binding</keyword>
<reference evidence="10 11" key="1">
    <citation type="submission" date="2018-11" db="EMBL/GenBank/DDBJ databases">
        <authorList>
            <consortium name="Pathogen Informatics"/>
        </authorList>
    </citation>
    <scope>NUCLEOTIDE SEQUENCE [LARGE SCALE GENOMIC DNA]</scope>
</reference>
<evidence type="ECO:0000313" key="11">
    <source>
        <dbReference type="Proteomes" id="UP000050761"/>
    </source>
</evidence>
<dbReference type="GO" id="GO:0005737">
    <property type="term" value="C:cytoplasm"/>
    <property type="evidence" value="ECO:0007669"/>
    <property type="project" value="TreeGrafter"/>
</dbReference>
<dbReference type="GO" id="GO:0003924">
    <property type="term" value="F:GTPase activity"/>
    <property type="evidence" value="ECO:0007669"/>
    <property type="project" value="InterPro"/>
</dbReference>
<dbReference type="GO" id="GO:0046872">
    <property type="term" value="F:metal ion binding"/>
    <property type="evidence" value="ECO:0007669"/>
    <property type="project" value="UniProtKB-KW"/>
</dbReference>
<dbReference type="FunFam" id="3.40.50.300:FF:003800">
    <property type="entry name" value="Guanine nucleotide-binding protein G(k) subunit alpha"/>
    <property type="match status" value="1"/>
</dbReference>
<keyword evidence="11" id="KW-1185">Reference proteome</keyword>
<evidence type="ECO:0000256" key="4">
    <source>
        <dbReference type="ARBA" id="ARBA00022842"/>
    </source>
</evidence>
<dbReference type="SMART" id="SM00275">
    <property type="entry name" value="G_alpha"/>
    <property type="match status" value="1"/>
</dbReference>
<organism evidence="10">
    <name type="scientific">Heligmosomoides polygyrus</name>
    <name type="common">Parasitic roundworm</name>
    <dbReference type="NCBI Taxonomy" id="6339"/>
    <lineage>
        <taxon>Eukaryota</taxon>
        <taxon>Metazoa</taxon>
        <taxon>Ecdysozoa</taxon>
        <taxon>Nematoda</taxon>
        <taxon>Chromadorea</taxon>
        <taxon>Rhabditida</taxon>
        <taxon>Rhabditina</taxon>
        <taxon>Rhabditomorpha</taxon>
        <taxon>Strongyloidea</taxon>
        <taxon>Heligmosomidae</taxon>
        <taxon>Heligmosomoides</taxon>
    </lineage>
</organism>
<dbReference type="OrthoDB" id="5817230at2759"/>
<dbReference type="Pfam" id="PF00503">
    <property type="entry name" value="G-alpha"/>
    <property type="match status" value="1"/>
</dbReference>
<dbReference type="GO" id="GO:0001664">
    <property type="term" value="F:G protein-coupled receptor binding"/>
    <property type="evidence" value="ECO:0007669"/>
    <property type="project" value="TreeGrafter"/>
</dbReference>
<evidence type="ECO:0000256" key="9">
    <source>
        <dbReference type="PIRSR" id="PIRSR601019-1"/>
    </source>
</evidence>